<evidence type="ECO:0000256" key="5">
    <source>
        <dbReference type="SAM" id="MobiDB-lite"/>
    </source>
</evidence>
<dbReference type="OMA" id="FIPWACL"/>
<dbReference type="InterPro" id="IPR005175">
    <property type="entry name" value="PPC_dom"/>
</dbReference>
<dbReference type="Proteomes" id="UP000075243">
    <property type="component" value="Chromosome 11"/>
</dbReference>
<accession>A0A151SLZ9</accession>
<keyword evidence="2 7" id="KW-0238">DNA-binding</keyword>
<dbReference type="Gene3D" id="3.30.1330.80">
    <property type="entry name" value="Hypothetical protein, similar to alpha- acetolactate decarboxylase, domain 2"/>
    <property type="match status" value="1"/>
</dbReference>
<feature type="domain" description="PPC" evidence="6">
    <location>
        <begin position="51"/>
        <end position="195"/>
    </location>
</feature>
<evidence type="ECO:0000256" key="3">
    <source>
        <dbReference type="ARBA" id="ARBA00023163"/>
    </source>
</evidence>
<evidence type="ECO:0000259" key="6">
    <source>
        <dbReference type="PROSITE" id="PS51742"/>
    </source>
</evidence>
<dbReference type="PANTHER" id="PTHR31100">
    <property type="entry name" value="AT-HOOK MOTIF NUCLEAR-LOCALIZED PROTEIN 15"/>
    <property type="match status" value="1"/>
</dbReference>
<feature type="compositionally biased region" description="Low complexity" evidence="5">
    <location>
        <begin position="39"/>
        <end position="51"/>
    </location>
</feature>
<keyword evidence="1" id="KW-0805">Transcription regulation</keyword>
<reference evidence="7 8" key="1">
    <citation type="journal article" date="2012" name="Nat. Biotechnol.">
        <title>Draft genome sequence of pigeonpea (Cajanus cajan), an orphan legume crop of resource-poor farmers.</title>
        <authorList>
            <person name="Varshney R.K."/>
            <person name="Chen W."/>
            <person name="Li Y."/>
            <person name="Bharti A.K."/>
            <person name="Saxena R.K."/>
            <person name="Schlueter J.A."/>
            <person name="Donoghue M.T."/>
            <person name="Azam S."/>
            <person name="Fan G."/>
            <person name="Whaley A.M."/>
            <person name="Farmer A.D."/>
            <person name="Sheridan J."/>
            <person name="Iwata A."/>
            <person name="Tuteja R."/>
            <person name="Penmetsa R.V."/>
            <person name="Wu W."/>
            <person name="Upadhyaya H.D."/>
            <person name="Yang S.P."/>
            <person name="Shah T."/>
            <person name="Saxena K.B."/>
            <person name="Michael T."/>
            <person name="McCombie W.R."/>
            <person name="Yang B."/>
            <person name="Zhang G."/>
            <person name="Yang H."/>
            <person name="Wang J."/>
            <person name="Spillane C."/>
            <person name="Cook D.R."/>
            <person name="May G.D."/>
            <person name="Xu X."/>
            <person name="Jackson S.A."/>
        </authorList>
    </citation>
    <scope>NUCLEOTIDE SEQUENCE [LARGE SCALE GENOMIC DNA]</scope>
    <source>
        <strain evidence="8">cv. Asha</strain>
    </source>
</reference>
<evidence type="ECO:0000256" key="1">
    <source>
        <dbReference type="ARBA" id="ARBA00023015"/>
    </source>
</evidence>
<keyword evidence="4" id="KW-0539">Nucleus</keyword>
<dbReference type="PANTHER" id="PTHR31100:SF63">
    <property type="entry name" value="AT-HOOK MOTIF NUCLEAR-LOCALIZED PROTEIN"/>
    <property type="match status" value="1"/>
</dbReference>
<keyword evidence="3" id="KW-0804">Transcription</keyword>
<feature type="region of interest" description="Disordered" evidence="5">
    <location>
        <begin position="182"/>
        <end position="208"/>
    </location>
</feature>
<dbReference type="Pfam" id="PF03479">
    <property type="entry name" value="PCC"/>
    <property type="match status" value="1"/>
</dbReference>
<name>A0A151SLZ9_CAJCA</name>
<dbReference type="InterPro" id="IPR014476">
    <property type="entry name" value="AHL15-29"/>
</dbReference>
<dbReference type="Gramene" id="C.cajan_01983.t">
    <property type="protein sequence ID" value="C.cajan_01983.t.cds1"/>
    <property type="gene ID" value="C.cajan_01983"/>
</dbReference>
<dbReference type="CDD" id="cd11378">
    <property type="entry name" value="DUF296"/>
    <property type="match status" value="1"/>
</dbReference>
<protein>
    <submittedName>
        <fullName evidence="7">DNA-binding protein ESCAROLA</fullName>
    </submittedName>
</protein>
<dbReference type="SUPFAM" id="SSF117856">
    <property type="entry name" value="AF0104/ALDC/Ptd012-like"/>
    <property type="match status" value="1"/>
</dbReference>
<dbReference type="AlphaFoldDB" id="A0A151SLZ9"/>
<evidence type="ECO:0000313" key="8">
    <source>
        <dbReference type="Proteomes" id="UP000075243"/>
    </source>
</evidence>
<sequence>MISISSDDSDSTPSFRRQPPPSGKKQRGRPAGSKNKPKPITASTTEPTAAEEPTKFAFIHVPEGEDAIESIVELARREHVSVTVLGGSGAVASVTLSHTPGGATGFTLHGPFSLVSFSGTYVYSNHYTLNPGASPPPRMALAINLCTSEGQIFGGTVGGKVIAAEDVTLTVSTFKNPEVYKFHPEEDNNNNGNNNNNNNVNNADGGAHLSAFNTVPVW</sequence>
<feature type="region of interest" description="Disordered" evidence="5">
    <location>
        <begin position="1"/>
        <end position="53"/>
    </location>
</feature>
<dbReference type="GO" id="GO:0003680">
    <property type="term" value="F:minor groove of adenine-thymine-rich DNA binding"/>
    <property type="evidence" value="ECO:0007669"/>
    <property type="project" value="InterPro"/>
</dbReference>
<proteinExistence type="predicted"/>
<gene>
    <name evidence="7" type="ORF">KK1_002033</name>
</gene>
<organism evidence="7 8">
    <name type="scientific">Cajanus cajan</name>
    <name type="common">Pigeon pea</name>
    <name type="synonym">Cajanus indicus</name>
    <dbReference type="NCBI Taxonomy" id="3821"/>
    <lineage>
        <taxon>Eukaryota</taxon>
        <taxon>Viridiplantae</taxon>
        <taxon>Streptophyta</taxon>
        <taxon>Embryophyta</taxon>
        <taxon>Tracheophyta</taxon>
        <taxon>Spermatophyta</taxon>
        <taxon>Magnoliopsida</taxon>
        <taxon>eudicotyledons</taxon>
        <taxon>Gunneridae</taxon>
        <taxon>Pentapetalae</taxon>
        <taxon>rosids</taxon>
        <taxon>fabids</taxon>
        <taxon>Fabales</taxon>
        <taxon>Fabaceae</taxon>
        <taxon>Papilionoideae</taxon>
        <taxon>50 kb inversion clade</taxon>
        <taxon>NPAAA clade</taxon>
        <taxon>indigoferoid/millettioid clade</taxon>
        <taxon>Phaseoleae</taxon>
        <taxon>Cajanus</taxon>
    </lineage>
</organism>
<evidence type="ECO:0000313" key="7">
    <source>
        <dbReference type="EMBL" id="KYP55808.1"/>
    </source>
</evidence>
<feature type="compositionally biased region" description="Low complexity" evidence="5">
    <location>
        <begin position="189"/>
        <end position="202"/>
    </location>
</feature>
<dbReference type="STRING" id="3821.A0A151SLZ9"/>
<evidence type="ECO:0000256" key="2">
    <source>
        <dbReference type="ARBA" id="ARBA00023125"/>
    </source>
</evidence>
<keyword evidence="8" id="KW-1185">Reference proteome</keyword>
<dbReference type="EMBL" id="CM003613">
    <property type="protein sequence ID" value="KYP55808.1"/>
    <property type="molecule type" value="Genomic_DNA"/>
</dbReference>
<evidence type="ECO:0000256" key="4">
    <source>
        <dbReference type="ARBA" id="ARBA00023242"/>
    </source>
</evidence>
<dbReference type="GO" id="GO:0005634">
    <property type="term" value="C:nucleus"/>
    <property type="evidence" value="ECO:0007669"/>
    <property type="project" value="TreeGrafter"/>
</dbReference>
<dbReference type="GO" id="GO:0003700">
    <property type="term" value="F:DNA-binding transcription factor activity"/>
    <property type="evidence" value="ECO:0007669"/>
    <property type="project" value="TreeGrafter"/>
</dbReference>
<dbReference type="PROSITE" id="PS51742">
    <property type="entry name" value="PPC"/>
    <property type="match status" value="1"/>
</dbReference>